<dbReference type="InParanoid" id="D8RY03"/>
<dbReference type="KEGG" id="smo:SELMODRAFT_416075"/>
<evidence type="ECO:0000313" key="1">
    <source>
        <dbReference type="EMBL" id="EFJ23012.1"/>
    </source>
</evidence>
<evidence type="ECO:0000313" key="2">
    <source>
        <dbReference type="Proteomes" id="UP000001514"/>
    </source>
</evidence>
<dbReference type="AlphaFoldDB" id="D8RY03"/>
<sequence length="451" mass="50475">MTSPEPFHATLRHARSKWVEMGRPQKSSRGKAHSREWQASEFESFVNSAFDARDTFTVHRLLASDDHVFDKWMEALELNAQGKLPLGDGRLPTGGGLPSNSISMASLVSIRALENEELLYVAEQLASKACLFRKFPSCEMDVPSLDQLGKKLKNRRLIAERLLQECIASNILPSYVTSVSGLKKRLRISDEELDEWARVEPEACSKLAKKKKTLKLVPLPLGWYSRLQEKLGGDEISPYLVRECSKTSVEWIVRLLAEKRSVKLIIADLRRCQDGDLQSLCDKLLLALESGGCSCRVILLVAIAQLPGIMHGVEKIARIIRGGVKVGSVVDFPEQTHHHTMIVSFGTGSLERGGGMSLFLREGDHRLPKEWEDHKFAMEREEGSISLGLASHVVRQFEEDGGAYIVEYGCGGQIFKACMIHDQRGIVLVETSQELDKMKRLVQELRATKKS</sequence>
<keyword evidence="2" id="KW-1185">Reference proteome</keyword>
<gene>
    <name evidence="1" type="ORF">SELMODRAFT_416075</name>
</gene>
<dbReference type="EMBL" id="GL377594">
    <property type="protein sequence ID" value="EFJ23012.1"/>
    <property type="molecule type" value="Genomic_DNA"/>
</dbReference>
<name>D8RY03_SELML</name>
<organism evidence="2">
    <name type="scientific">Selaginella moellendorffii</name>
    <name type="common">Spikemoss</name>
    <dbReference type="NCBI Taxonomy" id="88036"/>
    <lineage>
        <taxon>Eukaryota</taxon>
        <taxon>Viridiplantae</taxon>
        <taxon>Streptophyta</taxon>
        <taxon>Embryophyta</taxon>
        <taxon>Tracheophyta</taxon>
        <taxon>Lycopodiopsida</taxon>
        <taxon>Selaginellales</taxon>
        <taxon>Selaginellaceae</taxon>
        <taxon>Selaginella</taxon>
    </lineage>
</organism>
<reference evidence="1 2" key="1">
    <citation type="journal article" date="2011" name="Science">
        <title>The Selaginella genome identifies genetic changes associated with the evolution of vascular plants.</title>
        <authorList>
            <person name="Banks J.A."/>
            <person name="Nishiyama T."/>
            <person name="Hasebe M."/>
            <person name="Bowman J.L."/>
            <person name="Gribskov M."/>
            <person name="dePamphilis C."/>
            <person name="Albert V.A."/>
            <person name="Aono N."/>
            <person name="Aoyama T."/>
            <person name="Ambrose B.A."/>
            <person name="Ashton N.W."/>
            <person name="Axtell M.J."/>
            <person name="Barker E."/>
            <person name="Barker M.S."/>
            <person name="Bennetzen J.L."/>
            <person name="Bonawitz N.D."/>
            <person name="Chapple C."/>
            <person name="Cheng C."/>
            <person name="Correa L.G."/>
            <person name="Dacre M."/>
            <person name="DeBarry J."/>
            <person name="Dreyer I."/>
            <person name="Elias M."/>
            <person name="Engstrom E.M."/>
            <person name="Estelle M."/>
            <person name="Feng L."/>
            <person name="Finet C."/>
            <person name="Floyd S.K."/>
            <person name="Frommer W.B."/>
            <person name="Fujita T."/>
            <person name="Gramzow L."/>
            <person name="Gutensohn M."/>
            <person name="Harholt J."/>
            <person name="Hattori M."/>
            <person name="Heyl A."/>
            <person name="Hirai T."/>
            <person name="Hiwatashi Y."/>
            <person name="Ishikawa M."/>
            <person name="Iwata M."/>
            <person name="Karol K.G."/>
            <person name="Koehler B."/>
            <person name="Kolukisaoglu U."/>
            <person name="Kubo M."/>
            <person name="Kurata T."/>
            <person name="Lalonde S."/>
            <person name="Li K."/>
            <person name="Li Y."/>
            <person name="Litt A."/>
            <person name="Lyons E."/>
            <person name="Manning G."/>
            <person name="Maruyama T."/>
            <person name="Michael T.P."/>
            <person name="Mikami K."/>
            <person name="Miyazaki S."/>
            <person name="Morinaga S."/>
            <person name="Murata T."/>
            <person name="Mueller-Roeber B."/>
            <person name="Nelson D.R."/>
            <person name="Obara M."/>
            <person name="Oguri Y."/>
            <person name="Olmstead R.G."/>
            <person name="Onodera N."/>
            <person name="Petersen B.L."/>
            <person name="Pils B."/>
            <person name="Prigge M."/>
            <person name="Rensing S.A."/>
            <person name="Riano-Pachon D.M."/>
            <person name="Roberts A.W."/>
            <person name="Sato Y."/>
            <person name="Scheller H.V."/>
            <person name="Schulz B."/>
            <person name="Schulz C."/>
            <person name="Shakirov E.V."/>
            <person name="Shibagaki N."/>
            <person name="Shinohara N."/>
            <person name="Shippen D.E."/>
            <person name="Soerensen I."/>
            <person name="Sotooka R."/>
            <person name="Sugimoto N."/>
            <person name="Sugita M."/>
            <person name="Sumikawa N."/>
            <person name="Tanurdzic M."/>
            <person name="Theissen G."/>
            <person name="Ulvskov P."/>
            <person name="Wakazuki S."/>
            <person name="Weng J.K."/>
            <person name="Willats W.W."/>
            <person name="Wipf D."/>
            <person name="Wolf P.G."/>
            <person name="Yang L."/>
            <person name="Zimmer A.D."/>
            <person name="Zhu Q."/>
            <person name="Mitros T."/>
            <person name="Hellsten U."/>
            <person name="Loque D."/>
            <person name="Otillar R."/>
            <person name="Salamov A."/>
            <person name="Schmutz J."/>
            <person name="Shapiro H."/>
            <person name="Lindquist E."/>
            <person name="Lucas S."/>
            <person name="Rokhsar D."/>
            <person name="Grigoriev I.V."/>
        </authorList>
    </citation>
    <scope>NUCLEOTIDE SEQUENCE [LARGE SCALE GENOMIC DNA]</scope>
</reference>
<dbReference type="HOGENOM" id="CLU_607499_0_0_1"/>
<dbReference type="Gramene" id="EFJ23012">
    <property type="protein sequence ID" value="EFJ23012"/>
    <property type="gene ID" value="SELMODRAFT_416075"/>
</dbReference>
<accession>D8RY03</accession>
<proteinExistence type="predicted"/>
<protein>
    <submittedName>
        <fullName evidence="1">Uncharacterized protein</fullName>
    </submittedName>
</protein>
<dbReference type="Proteomes" id="UP000001514">
    <property type="component" value="Unassembled WGS sequence"/>
</dbReference>